<keyword evidence="3 8" id="KW-1134">Transmembrane beta strand</keyword>
<comment type="similarity">
    <text evidence="8 9">Belongs to the TonB-dependent receptor family.</text>
</comment>
<dbReference type="CDD" id="cd01347">
    <property type="entry name" value="ligand_gated_channel"/>
    <property type="match status" value="1"/>
</dbReference>
<dbReference type="InterPro" id="IPR012910">
    <property type="entry name" value="Plug_dom"/>
</dbReference>
<keyword evidence="6 8" id="KW-0472">Membrane</keyword>
<evidence type="ECO:0000259" key="11">
    <source>
        <dbReference type="Pfam" id="PF00593"/>
    </source>
</evidence>
<evidence type="ECO:0000256" key="3">
    <source>
        <dbReference type="ARBA" id="ARBA00022452"/>
    </source>
</evidence>
<dbReference type="Proteomes" id="UP000664882">
    <property type="component" value="Unassembled WGS sequence"/>
</dbReference>
<reference evidence="13 14" key="1">
    <citation type="submission" date="2021-03" db="EMBL/GenBank/DDBJ databases">
        <title>Oceanisphaera sp. nov., isolated from the intestine.</title>
        <authorList>
            <person name="Zhao L.-H."/>
            <person name="Shi L.-F."/>
        </authorList>
    </citation>
    <scope>NUCLEOTIDE SEQUENCE [LARGE SCALE GENOMIC DNA]</scope>
    <source>
        <strain evidence="13 14">DM8</strain>
    </source>
</reference>
<evidence type="ECO:0000256" key="6">
    <source>
        <dbReference type="ARBA" id="ARBA00023136"/>
    </source>
</evidence>
<dbReference type="InterPro" id="IPR039426">
    <property type="entry name" value="TonB-dep_rcpt-like"/>
</dbReference>
<protein>
    <submittedName>
        <fullName evidence="13">TonB-dependent receptor</fullName>
    </submittedName>
</protein>
<evidence type="ECO:0000313" key="14">
    <source>
        <dbReference type="Proteomes" id="UP000664882"/>
    </source>
</evidence>
<dbReference type="InterPro" id="IPR037066">
    <property type="entry name" value="Plug_dom_sf"/>
</dbReference>
<evidence type="ECO:0000313" key="13">
    <source>
        <dbReference type="EMBL" id="MBO1518302.1"/>
    </source>
</evidence>
<keyword evidence="10" id="KW-0732">Signal</keyword>
<accession>A0ABS3NCI0</accession>
<feature type="domain" description="TonB-dependent receptor plug" evidence="12">
    <location>
        <begin position="53"/>
        <end position="150"/>
    </location>
</feature>
<gene>
    <name evidence="13" type="ORF">J3U76_01415</name>
</gene>
<evidence type="ECO:0000256" key="4">
    <source>
        <dbReference type="ARBA" id="ARBA00022692"/>
    </source>
</evidence>
<evidence type="ECO:0000256" key="9">
    <source>
        <dbReference type="RuleBase" id="RU003357"/>
    </source>
</evidence>
<dbReference type="PROSITE" id="PS52016">
    <property type="entry name" value="TONB_DEPENDENT_REC_3"/>
    <property type="match status" value="1"/>
</dbReference>
<organism evidence="13 14">
    <name type="scientific">Oceanisphaera pacifica</name>
    <dbReference type="NCBI Taxonomy" id="2818389"/>
    <lineage>
        <taxon>Bacteria</taxon>
        <taxon>Pseudomonadati</taxon>
        <taxon>Pseudomonadota</taxon>
        <taxon>Gammaproteobacteria</taxon>
        <taxon>Aeromonadales</taxon>
        <taxon>Aeromonadaceae</taxon>
        <taxon>Oceanisphaera</taxon>
    </lineage>
</organism>
<keyword evidence="4 8" id="KW-0812">Transmembrane</keyword>
<dbReference type="PANTHER" id="PTHR30069">
    <property type="entry name" value="TONB-DEPENDENT OUTER MEMBRANE RECEPTOR"/>
    <property type="match status" value="1"/>
</dbReference>
<feature type="domain" description="TonB-dependent receptor-like beta-barrel" evidence="11">
    <location>
        <begin position="182"/>
        <end position="655"/>
    </location>
</feature>
<dbReference type="Gene3D" id="2.40.170.20">
    <property type="entry name" value="TonB-dependent receptor, beta-barrel domain"/>
    <property type="match status" value="1"/>
</dbReference>
<keyword evidence="5 9" id="KW-0798">TonB box</keyword>
<comment type="caution">
    <text evidence="13">The sequence shown here is derived from an EMBL/GenBank/DDBJ whole genome shotgun (WGS) entry which is preliminary data.</text>
</comment>
<name>A0ABS3NCI0_9GAMM</name>
<dbReference type="PANTHER" id="PTHR30069:SF28">
    <property type="entry name" value="TONB-DEPENDENT RECEPTOR YNCD-RELATED"/>
    <property type="match status" value="1"/>
</dbReference>
<evidence type="ECO:0000256" key="1">
    <source>
        <dbReference type="ARBA" id="ARBA00004571"/>
    </source>
</evidence>
<sequence length="682" mass="75589">MEKYSTAQLVILSLLGSVAVSANAAQDKASGVYQFEQITVLGSAQESEVFVNPASVSVVGQEEIKNIAPQSVASYLRKVPGVQIIEEGVERISIRGEGSNRVAIAIDGQKLSDHSGYGQPLLIDPASIERIEVLRGSSSVVSGSRAIGGVVNIITKKGADKPLEVTTSAGYFSATRGYRASTSIAGSQGDFDYRLGFSRSELGDRQTANQRLTPSDSDDKNYSGHLGYSHGKHSFAIKAMEYEVAAKPYTKDYNVDFDIDIDLPKRELTKYAFFYQGDDLTEQIKKLKVDVFQQDIERELYNDITPKDYVIAEDPRTPRNIIATSSDKQRTQGINLLSELELIEEHDTVIGLEYEKDNLESKKNNIITSGGGMSFPSINYDEANITTQSAFIQHSVPLHEDITATLGARHYRVEAKQDKSLTNNKPNDLLNNSDSHTVGAASLVWQPADAWILRANVSQGYVYPTLGQLFLTTISGGTVVNNNAELQPETSITYETGARFQNESWILDANLFYSRAKNYIKSVPTNSGRKDEINKNLDQANSFGLELQLEKELVDLNLTPYVTGTLMRRELKTADYTTYDSGTPSFFGQVGVKQAHDINDWQGEVDFYVQAATKAKDITDDRRGDLYSAGYGVFNLRYNLTNFDNLRFGVELNNLLDKDYRQSKEEMRGAGRSFNAFASYTF</sequence>
<dbReference type="SUPFAM" id="SSF56935">
    <property type="entry name" value="Porins"/>
    <property type="match status" value="1"/>
</dbReference>
<evidence type="ECO:0000256" key="5">
    <source>
        <dbReference type="ARBA" id="ARBA00023077"/>
    </source>
</evidence>
<dbReference type="Pfam" id="PF00593">
    <property type="entry name" value="TonB_dep_Rec_b-barrel"/>
    <property type="match status" value="1"/>
</dbReference>
<dbReference type="RefSeq" id="WP_208003896.1">
    <property type="nucleotide sequence ID" value="NZ_JAGDFX010000002.1"/>
</dbReference>
<keyword evidence="14" id="KW-1185">Reference proteome</keyword>
<evidence type="ECO:0000256" key="7">
    <source>
        <dbReference type="ARBA" id="ARBA00023237"/>
    </source>
</evidence>
<dbReference type="EMBL" id="JAGDFX010000002">
    <property type="protein sequence ID" value="MBO1518302.1"/>
    <property type="molecule type" value="Genomic_DNA"/>
</dbReference>
<keyword evidence="7 8" id="KW-0998">Cell outer membrane</keyword>
<dbReference type="InterPro" id="IPR036942">
    <property type="entry name" value="Beta-barrel_TonB_sf"/>
</dbReference>
<dbReference type="Gene3D" id="2.170.130.10">
    <property type="entry name" value="TonB-dependent receptor, plug domain"/>
    <property type="match status" value="1"/>
</dbReference>
<evidence type="ECO:0000256" key="2">
    <source>
        <dbReference type="ARBA" id="ARBA00022448"/>
    </source>
</evidence>
<feature type="chain" id="PRO_5047211781" evidence="10">
    <location>
        <begin position="25"/>
        <end position="682"/>
    </location>
</feature>
<evidence type="ECO:0000256" key="8">
    <source>
        <dbReference type="PROSITE-ProRule" id="PRU01360"/>
    </source>
</evidence>
<evidence type="ECO:0000256" key="10">
    <source>
        <dbReference type="SAM" id="SignalP"/>
    </source>
</evidence>
<keyword evidence="2 8" id="KW-0813">Transport</keyword>
<dbReference type="InterPro" id="IPR000531">
    <property type="entry name" value="Beta-barrel_TonB"/>
</dbReference>
<evidence type="ECO:0000259" key="12">
    <source>
        <dbReference type="Pfam" id="PF07715"/>
    </source>
</evidence>
<feature type="signal peptide" evidence="10">
    <location>
        <begin position="1"/>
        <end position="24"/>
    </location>
</feature>
<dbReference type="Pfam" id="PF07715">
    <property type="entry name" value="Plug"/>
    <property type="match status" value="1"/>
</dbReference>
<keyword evidence="13" id="KW-0675">Receptor</keyword>
<comment type="subcellular location">
    <subcellularLocation>
        <location evidence="1 8">Cell outer membrane</location>
        <topology evidence="1 8">Multi-pass membrane protein</topology>
    </subcellularLocation>
</comment>
<proteinExistence type="inferred from homology"/>